<evidence type="ECO:0000256" key="1">
    <source>
        <dbReference type="SAM" id="Phobius"/>
    </source>
</evidence>
<keyword evidence="1" id="KW-1133">Transmembrane helix</keyword>
<sequence length="108" mass="12445">MAEYIVIGFIAEVVILWLGMHAWRWRISKTYVKSEAVIAELICDQPNWAKPLLRQSLEAKDWQKHYNTMTIHHKRAWPIIVTASIIFLVSILAMIGAIIGDVMGWITL</sequence>
<dbReference type="EMBL" id="PQ015378">
    <property type="protein sequence ID" value="XDJ14614.1"/>
    <property type="molecule type" value="Genomic_DNA"/>
</dbReference>
<evidence type="ECO:0000313" key="2">
    <source>
        <dbReference type="EMBL" id="XDJ14614.1"/>
    </source>
</evidence>
<keyword evidence="1" id="KW-0812">Transmembrane</keyword>
<keyword evidence="1" id="KW-0472">Membrane</keyword>
<reference evidence="2" key="1">
    <citation type="submission" date="2024-07" db="EMBL/GenBank/DDBJ databases">
        <authorList>
            <person name="Bringhurst R.M."/>
            <person name="Homer T.E."/>
        </authorList>
    </citation>
    <scope>NUCLEOTIDE SEQUENCE</scope>
</reference>
<organism evidence="2">
    <name type="scientific">Pseudomonas phage RVTF4</name>
    <dbReference type="NCBI Taxonomy" id="3236931"/>
    <lineage>
        <taxon>Viruses</taxon>
    </lineage>
</organism>
<accession>A0AB39CCQ7</accession>
<feature type="transmembrane region" description="Helical" evidence="1">
    <location>
        <begin position="76"/>
        <end position="99"/>
    </location>
</feature>
<protein>
    <submittedName>
        <fullName evidence="2">Uncharacterized protein</fullName>
    </submittedName>
</protein>
<name>A0AB39CCQ7_9VIRU</name>
<feature type="transmembrane region" description="Helical" evidence="1">
    <location>
        <begin position="6"/>
        <end position="23"/>
    </location>
</feature>
<proteinExistence type="predicted"/>